<evidence type="ECO:0000256" key="1">
    <source>
        <dbReference type="ARBA" id="ARBA00005260"/>
    </source>
</evidence>
<name>A0ABW8K4B0_9GAMM</name>
<dbReference type="Gene3D" id="1.20.58.1000">
    <property type="entry name" value="Metal-sensitive repressor, helix protomer"/>
    <property type="match status" value="1"/>
</dbReference>
<accession>A0ABW8K4B0</accession>
<sequence>MAHIAQNKKPLISRVRRISGQVASLERAIEADDDCGVILQQVASIRGAVQGLMLQLMEGHLKEHVAPKGSRSDELEPVLAVLRAYLR</sequence>
<dbReference type="PANTHER" id="PTHR33677">
    <property type="entry name" value="TRANSCRIPTIONAL REPRESSOR FRMR-RELATED"/>
    <property type="match status" value="1"/>
</dbReference>
<dbReference type="PANTHER" id="PTHR33677:SF5">
    <property type="entry name" value="TRANSCRIPTIONAL REPRESSOR FRMR"/>
    <property type="match status" value="1"/>
</dbReference>
<comment type="similarity">
    <text evidence="1">Belongs to the FrmR/RcnR family.</text>
</comment>
<organism evidence="2 3">
    <name type="scientific">Dyella koreensis</name>
    <dbReference type="NCBI Taxonomy" id="311235"/>
    <lineage>
        <taxon>Bacteria</taxon>
        <taxon>Pseudomonadati</taxon>
        <taxon>Pseudomonadota</taxon>
        <taxon>Gammaproteobacteria</taxon>
        <taxon>Lysobacterales</taxon>
        <taxon>Rhodanobacteraceae</taxon>
        <taxon>Dyella</taxon>
    </lineage>
</organism>
<keyword evidence="3" id="KW-1185">Reference proteome</keyword>
<dbReference type="InterPro" id="IPR003735">
    <property type="entry name" value="Metal_Tscrpt_repr"/>
</dbReference>
<protein>
    <submittedName>
        <fullName evidence="2">Metal/formaldehyde-sensitive transcriptional repressor</fullName>
    </submittedName>
</protein>
<evidence type="ECO:0000313" key="3">
    <source>
        <dbReference type="Proteomes" id="UP001620408"/>
    </source>
</evidence>
<dbReference type="Pfam" id="PF02583">
    <property type="entry name" value="Trns_repr_metal"/>
    <property type="match status" value="1"/>
</dbReference>
<comment type="caution">
    <text evidence="2">The sequence shown here is derived from an EMBL/GenBank/DDBJ whole genome shotgun (WGS) entry which is preliminary data.</text>
</comment>
<evidence type="ECO:0000313" key="2">
    <source>
        <dbReference type="EMBL" id="MFK2917727.1"/>
    </source>
</evidence>
<reference evidence="2 3" key="1">
    <citation type="submission" date="2020-10" db="EMBL/GenBank/DDBJ databases">
        <title>Phylogeny of dyella-like bacteria.</title>
        <authorList>
            <person name="Fu J."/>
        </authorList>
    </citation>
    <scope>NUCLEOTIDE SEQUENCE [LARGE SCALE GENOMIC DNA]</scope>
    <source>
        <strain evidence="2 3">BB4</strain>
    </source>
</reference>
<dbReference type="Proteomes" id="UP001620408">
    <property type="component" value="Unassembled WGS sequence"/>
</dbReference>
<dbReference type="CDD" id="cd10153">
    <property type="entry name" value="RcnR-FrmR-like_DUF156"/>
    <property type="match status" value="1"/>
</dbReference>
<gene>
    <name evidence="2" type="ORF">ISS97_10690</name>
</gene>
<dbReference type="InterPro" id="IPR038390">
    <property type="entry name" value="Metal_Tscrpt_repr_sf"/>
</dbReference>
<proteinExistence type="inferred from homology"/>
<dbReference type="EMBL" id="JADIKD010000010">
    <property type="protein sequence ID" value="MFK2917727.1"/>
    <property type="molecule type" value="Genomic_DNA"/>
</dbReference>
<dbReference type="RefSeq" id="WP_379986706.1">
    <property type="nucleotide sequence ID" value="NZ_JADIKD010000010.1"/>
</dbReference>